<comment type="caution">
    <text evidence="2">The sequence shown here is derived from an EMBL/GenBank/DDBJ whole genome shotgun (WGS) entry which is preliminary data.</text>
</comment>
<sequence length="135" mass="14538">MNAAQRLVRSLVMLGALLGVLALHGLSFSSEEPVAAPVAQTATVLQVDPHGVIERLEQVAMLAPDTFAVDAPDHHVLVPCLAMAGSLLLLLCVGLFLRRERFGEAPRHATVTLLPPRRRVVKVAPDLARLCILRT</sequence>
<name>A0A4R2HNL1_9ACTN</name>
<evidence type="ECO:0000313" key="3">
    <source>
        <dbReference type="Proteomes" id="UP000294508"/>
    </source>
</evidence>
<evidence type="ECO:0000256" key="1">
    <source>
        <dbReference type="SAM" id="Phobius"/>
    </source>
</evidence>
<feature type="transmembrane region" description="Helical" evidence="1">
    <location>
        <begin position="76"/>
        <end position="97"/>
    </location>
</feature>
<keyword evidence="1" id="KW-0812">Transmembrane</keyword>
<protein>
    <submittedName>
        <fullName evidence="2">Uncharacterized protein</fullName>
    </submittedName>
</protein>
<proteinExistence type="predicted"/>
<evidence type="ECO:0000313" key="2">
    <source>
        <dbReference type="EMBL" id="TCO32732.1"/>
    </source>
</evidence>
<dbReference type="OrthoDB" id="8156917at2"/>
<dbReference type="EMBL" id="SLWN01000004">
    <property type="protein sequence ID" value="TCO32732.1"/>
    <property type="molecule type" value="Genomic_DNA"/>
</dbReference>
<dbReference type="RefSeq" id="WP_132209489.1">
    <property type="nucleotide sequence ID" value="NZ_SLWN01000004.1"/>
</dbReference>
<dbReference type="AlphaFoldDB" id="A0A4R2HNL1"/>
<organism evidence="2 3">
    <name type="scientific">Kribbella steppae</name>
    <dbReference type="NCBI Taxonomy" id="2512223"/>
    <lineage>
        <taxon>Bacteria</taxon>
        <taxon>Bacillati</taxon>
        <taxon>Actinomycetota</taxon>
        <taxon>Actinomycetes</taxon>
        <taxon>Propionibacteriales</taxon>
        <taxon>Kribbellaceae</taxon>
        <taxon>Kribbella</taxon>
    </lineage>
</organism>
<gene>
    <name evidence="2" type="ORF">EV652_104338</name>
</gene>
<accession>A0A4R2HNL1</accession>
<dbReference type="Proteomes" id="UP000294508">
    <property type="component" value="Unassembled WGS sequence"/>
</dbReference>
<keyword evidence="3" id="KW-1185">Reference proteome</keyword>
<keyword evidence="1" id="KW-1133">Transmembrane helix</keyword>
<keyword evidence="1" id="KW-0472">Membrane</keyword>
<reference evidence="2 3" key="1">
    <citation type="journal article" date="2015" name="Stand. Genomic Sci.">
        <title>Genomic Encyclopedia of Bacterial and Archaeal Type Strains, Phase III: the genomes of soil and plant-associated and newly described type strains.</title>
        <authorList>
            <person name="Whitman W.B."/>
            <person name="Woyke T."/>
            <person name="Klenk H.P."/>
            <person name="Zhou Y."/>
            <person name="Lilburn T.G."/>
            <person name="Beck B.J."/>
            <person name="De Vos P."/>
            <person name="Vandamme P."/>
            <person name="Eisen J.A."/>
            <person name="Garrity G."/>
            <person name="Hugenholtz P."/>
            <person name="Kyrpides N.C."/>
        </authorList>
    </citation>
    <scope>NUCLEOTIDE SEQUENCE [LARGE SCALE GENOMIC DNA]</scope>
    <source>
        <strain evidence="2 3">VKM Ac-2572</strain>
    </source>
</reference>